<sequence>MRDEDDDRRRKRWEDAEEERHYWESIEDEKREEEEKAAQARANAIEAMETWFFEQFEDPQAEMPRDSEEQSFIFPWGGPFEASDVLHGEFSHRFDEATIMAAVEHIERDGTVEWAPTSHGDFYEHPDSEPDEEPEATRVELTGRILDRLDQLEAAIAAMPGQPGNIGHNAPPEEIGLPPYGDEEVAEIKAAIAETRTELAEADPDAAVLATQSRRFEQWGKKLGLWLAKKGDLAVDELIKNGIKAITWAGALTLFGDLAHDLFALAKAMLAHF</sequence>
<comment type="caution">
    <text evidence="2">The sequence shown here is derived from an EMBL/GenBank/DDBJ whole genome shotgun (WGS) entry which is preliminary data.</text>
</comment>
<dbReference type="EMBL" id="BASZ01000004">
    <property type="protein sequence ID" value="GAD48868.1"/>
    <property type="molecule type" value="Genomic_DNA"/>
</dbReference>
<feature type="region of interest" description="Disordered" evidence="1">
    <location>
        <begin position="1"/>
        <end position="41"/>
    </location>
</feature>
<dbReference type="OrthoDB" id="7597224at2"/>
<gene>
    <name evidence="2" type="ORF">NT2_04_02810</name>
</gene>
<dbReference type="RefSeq" id="WP_021689775.1">
    <property type="nucleotide sequence ID" value="NZ_BASZ01000004.1"/>
</dbReference>
<evidence type="ECO:0000313" key="2">
    <source>
        <dbReference type="EMBL" id="GAD48868.1"/>
    </source>
</evidence>
<dbReference type="eggNOG" id="ENOG5031Y9Q">
    <property type="taxonomic scope" value="Bacteria"/>
</dbReference>
<evidence type="ECO:0000313" key="3">
    <source>
        <dbReference type="Proteomes" id="UP000016568"/>
    </source>
</evidence>
<evidence type="ECO:0000256" key="1">
    <source>
        <dbReference type="SAM" id="MobiDB-lite"/>
    </source>
</evidence>
<keyword evidence="3" id="KW-1185">Reference proteome</keyword>
<reference evidence="2 3" key="1">
    <citation type="submission" date="2013-09" db="EMBL/GenBank/DDBJ databases">
        <title>Whole genome shotgun sequence of Novosphingobium tardaugens NBRC 16725.</title>
        <authorList>
            <person name="Isaki S."/>
            <person name="Hosoyama A."/>
            <person name="Tsuchikane K."/>
            <person name="Katsumata H."/>
            <person name="Ando Y."/>
            <person name="Yamazaki S."/>
            <person name="Fujita N."/>
        </authorList>
    </citation>
    <scope>NUCLEOTIDE SEQUENCE [LARGE SCALE GENOMIC DNA]</scope>
    <source>
        <strain evidence="2 3">NBRC 16725</strain>
    </source>
</reference>
<protein>
    <submittedName>
        <fullName evidence="2">Uncharacterized protein</fullName>
    </submittedName>
</protein>
<dbReference type="AlphaFoldDB" id="U3A2A3"/>
<feature type="region of interest" description="Disordered" evidence="1">
    <location>
        <begin position="115"/>
        <end position="135"/>
    </location>
</feature>
<name>U3A2A3_9SPHN</name>
<proteinExistence type="predicted"/>
<accession>U3A2A3</accession>
<feature type="compositionally biased region" description="Basic and acidic residues" evidence="1">
    <location>
        <begin position="12"/>
        <end position="24"/>
    </location>
</feature>
<dbReference type="Proteomes" id="UP000016568">
    <property type="component" value="Unassembled WGS sequence"/>
</dbReference>
<organism evidence="2 3">
    <name type="scientific">Caenibius tardaugens NBRC 16725</name>
    <dbReference type="NCBI Taxonomy" id="1219035"/>
    <lineage>
        <taxon>Bacteria</taxon>
        <taxon>Pseudomonadati</taxon>
        <taxon>Pseudomonadota</taxon>
        <taxon>Alphaproteobacteria</taxon>
        <taxon>Sphingomonadales</taxon>
        <taxon>Erythrobacteraceae</taxon>
        <taxon>Caenibius</taxon>
    </lineage>
</organism>
<dbReference type="KEGG" id="ntd:EGO55_08890"/>